<feature type="domain" description="GP-PDE" evidence="3">
    <location>
        <begin position="1"/>
        <end position="318"/>
    </location>
</feature>
<evidence type="ECO:0000313" key="4">
    <source>
        <dbReference type="EMBL" id="PSN75562.1"/>
    </source>
</evidence>
<dbReference type="SUPFAM" id="SSF51695">
    <property type="entry name" value="PLC-like phosphodiesterases"/>
    <property type="match status" value="1"/>
</dbReference>
<dbReference type="STRING" id="1448308.A0A2T2PD29"/>
<keyword evidence="5" id="KW-1185">Reference proteome</keyword>
<dbReference type="PANTHER" id="PTHR22958:SF1">
    <property type="entry name" value="GLYCEROPHOSPHOCHOLINE PHOSPHODIESTERASE GPCPD1"/>
    <property type="match status" value="1"/>
</dbReference>
<keyword evidence="1" id="KW-0378">Hydrolase</keyword>
<organism evidence="4 5">
    <name type="scientific">Corynespora cassiicola Philippines</name>
    <dbReference type="NCBI Taxonomy" id="1448308"/>
    <lineage>
        <taxon>Eukaryota</taxon>
        <taxon>Fungi</taxon>
        <taxon>Dikarya</taxon>
        <taxon>Ascomycota</taxon>
        <taxon>Pezizomycotina</taxon>
        <taxon>Dothideomycetes</taxon>
        <taxon>Pleosporomycetidae</taxon>
        <taxon>Pleosporales</taxon>
        <taxon>Corynesporascaceae</taxon>
        <taxon>Corynespora</taxon>
    </lineage>
</organism>
<evidence type="ECO:0000256" key="1">
    <source>
        <dbReference type="ARBA" id="ARBA00022801"/>
    </source>
</evidence>
<protein>
    <submittedName>
        <fullName evidence="4">Glycerophosphoryl diester phosphodiesterase</fullName>
    </submittedName>
</protein>
<dbReference type="AlphaFoldDB" id="A0A2T2PD29"/>
<accession>A0A2T2PD29</accession>
<dbReference type="InterPro" id="IPR017946">
    <property type="entry name" value="PLC-like_Pdiesterase_TIM-brl"/>
</dbReference>
<dbReference type="PROSITE" id="PS51704">
    <property type="entry name" value="GP_PDE"/>
    <property type="match status" value="1"/>
</dbReference>
<reference evidence="4 5" key="1">
    <citation type="journal article" date="2018" name="Front. Microbiol.">
        <title>Genome-Wide Analysis of Corynespora cassiicola Leaf Fall Disease Putative Effectors.</title>
        <authorList>
            <person name="Lopez D."/>
            <person name="Ribeiro S."/>
            <person name="Label P."/>
            <person name="Fumanal B."/>
            <person name="Venisse J.S."/>
            <person name="Kohler A."/>
            <person name="de Oliveira R.R."/>
            <person name="Labutti K."/>
            <person name="Lipzen A."/>
            <person name="Lail K."/>
            <person name="Bauer D."/>
            <person name="Ohm R.A."/>
            <person name="Barry K.W."/>
            <person name="Spatafora J."/>
            <person name="Grigoriev I.V."/>
            <person name="Martin F.M."/>
            <person name="Pujade-Renaud V."/>
        </authorList>
    </citation>
    <scope>NUCLEOTIDE SEQUENCE [LARGE SCALE GENOMIC DNA]</scope>
    <source>
        <strain evidence="4 5">Philippines</strain>
    </source>
</reference>
<evidence type="ECO:0000256" key="2">
    <source>
        <dbReference type="SAM" id="MobiDB-lite"/>
    </source>
</evidence>
<dbReference type="OrthoDB" id="197419at2759"/>
<dbReference type="InterPro" id="IPR030395">
    <property type="entry name" value="GP_PDE_dom"/>
</dbReference>
<sequence length="323" mass="35817">MVNLLTSLSVGVQHVSCSGESSIYIAAQLGRDDYLRQIFQGFDVQMKKDHIPVLFHDYSLSESGTDVPIYDVTIHQFMHTSTLQFPQHNPERKDGYCENDEAHEPSHDIPRSRSLVIDHEGSEKQVLKPNTRGDFIQDTFATLEEALSNIPEDVGFDLEIKYPRMHEALEAGIAPVSIEINIFVDTILDKIASFGRGRNIILSSLTPDICILLAIKQNAYPVIFITNAGKLPLSDKEKRAGSLQVAVRFAKQWGLAGVVTAADPLIMCPRLVEFIKSQGLICRTYNGLNKEPANVEIQVKAGIDLIVVDRVGLIHKTLGNLSV</sequence>
<dbReference type="Gene3D" id="3.20.20.190">
    <property type="entry name" value="Phosphatidylinositol (PI) phosphodiesterase"/>
    <property type="match status" value="1"/>
</dbReference>
<dbReference type="PANTHER" id="PTHR22958">
    <property type="entry name" value="GLYCEROPHOSPHORYL DIESTER PHOSPHODIESTERASE"/>
    <property type="match status" value="1"/>
</dbReference>
<dbReference type="Proteomes" id="UP000240883">
    <property type="component" value="Unassembled WGS sequence"/>
</dbReference>
<name>A0A2T2PD29_CORCC</name>
<feature type="compositionally biased region" description="Basic and acidic residues" evidence="2">
    <location>
        <begin position="89"/>
        <end position="112"/>
    </location>
</feature>
<dbReference type="EMBL" id="KZ678128">
    <property type="protein sequence ID" value="PSN75562.1"/>
    <property type="molecule type" value="Genomic_DNA"/>
</dbReference>
<evidence type="ECO:0000259" key="3">
    <source>
        <dbReference type="PROSITE" id="PS51704"/>
    </source>
</evidence>
<dbReference type="GO" id="GO:0046475">
    <property type="term" value="P:glycerophospholipid catabolic process"/>
    <property type="evidence" value="ECO:0007669"/>
    <property type="project" value="TreeGrafter"/>
</dbReference>
<proteinExistence type="predicted"/>
<feature type="region of interest" description="Disordered" evidence="2">
    <location>
        <begin position="83"/>
        <end position="112"/>
    </location>
</feature>
<dbReference type="GO" id="GO:0047389">
    <property type="term" value="F:glycerophosphocholine phosphodiesterase activity"/>
    <property type="evidence" value="ECO:0007669"/>
    <property type="project" value="TreeGrafter"/>
</dbReference>
<gene>
    <name evidence="4" type="ORF">BS50DRAFT_671673</name>
</gene>
<dbReference type="Pfam" id="PF03009">
    <property type="entry name" value="GDPD"/>
    <property type="match status" value="1"/>
</dbReference>
<dbReference type="InterPro" id="IPR051578">
    <property type="entry name" value="GDPD"/>
</dbReference>
<evidence type="ECO:0000313" key="5">
    <source>
        <dbReference type="Proteomes" id="UP000240883"/>
    </source>
</evidence>